<evidence type="ECO:0000256" key="1">
    <source>
        <dbReference type="SAM" id="Phobius"/>
    </source>
</evidence>
<keyword evidence="4" id="KW-1185">Reference proteome</keyword>
<reference evidence="3" key="3">
    <citation type="submission" date="2015-04" db="UniProtKB">
        <authorList>
            <consortium name="EnsemblPlants"/>
        </authorList>
    </citation>
    <scope>IDENTIFICATION</scope>
    <source>
        <strain evidence="3">cv. Jemalong A17</strain>
    </source>
</reference>
<protein>
    <submittedName>
        <fullName evidence="2">Transmembrane protein, putative</fullName>
    </submittedName>
</protein>
<keyword evidence="1" id="KW-1133">Transmembrane helix</keyword>
<feature type="transmembrane region" description="Helical" evidence="1">
    <location>
        <begin position="27"/>
        <end position="50"/>
    </location>
</feature>
<evidence type="ECO:0000313" key="2">
    <source>
        <dbReference type="EMBL" id="KEH26086.1"/>
    </source>
</evidence>
<dbReference type="EnsemblPlants" id="KEH26086">
    <property type="protein sequence ID" value="KEH26086"/>
    <property type="gene ID" value="MTR_6g044150"/>
</dbReference>
<evidence type="ECO:0000313" key="4">
    <source>
        <dbReference type="Proteomes" id="UP000002051"/>
    </source>
</evidence>
<dbReference type="Proteomes" id="UP000002051">
    <property type="component" value="Chromosome 6"/>
</dbReference>
<keyword evidence="1" id="KW-0472">Membrane</keyword>
<organism evidence="2 4">
    <name type="scientific">Medicago truncatula</name>
    <name type="common">Barrel medic</name>
    <name type="synonym">Medicago tribuloides</name>
    <dbReference type="NCBI Taxonomy" id="3880"/>
    <lineage>
        <taxon>Eukaryota</taxon>
        <taxon>Viridiplantae</taxon>
        <taxon>Streptophyta</taxon>
        <taxon>Embryophyta</taxon>
        <taxon>Tracheophyta</taxon>
        <taxon>Spermatophyta</taxon>
        <taxon>Magnoliopsida</taxon>
        <taxon>eudicotyledons</taxon>
        <taxon>Gunneridae</taxon>
        <taxon>Pentapetalae</taxon>
        <taxon>rosids</taxon>
        <taxon>fabids</taxon>
        <taxon>Fabales</taxon>
        <taxon>Fabaceae</taxon>
        <taxon>Papilionoideae</taxon>
        <taxon>50 kb inversion clade</taxon>
        <taxon>NPAAA clade</taxon>
        <taxon>Hologalegina</taxon>
        <taxon>IRL clade</taxon>
        <taxon>Trifolieae</taxon>
        <taxon>Medicago</taxon>
    </lineage>
</organism>
<dbReference type="HOGENOM" id="CLU_2254148_0_0_1"/>
<reference evidence="2 4" key="2">
    <citation type="journal article" date="2014" name="BMC Genomics">
        <title>An improved genome release (version Mt4.0) for the model legume Medicago truncatula.</title>
        <authorList>
            <person name="Tang H."/>
            <person name="Krishnakumar V."/>
            <person name="Bidwell S."/>
            <person name="Rosen B."/>
            <person name="Chan A."/>
            <person name="Zhou S."/>
            <person name="Gentzbittel L."/>
            <person name="Childs K.L."/>
            <person name="Yandell M."/>
            <person name="Gundlach H."/>
            <person name="Mayer K.F."/>
            <person name="Schwartz D.C."/>
            <person name="Town C.D."/>
        </authorList>
    </citation>
    <scope>GENOME REANNOTATION</scope>
    <source>
        <strain evidence="2">A17</strain>
        <strain evidence="3 4">cv. Jemalong A17</strain>
    </source>
</reference>
<name>A0A072U9J2_MEDTR</name>
<reference evidence="2 4" key="1">
    <citation type="journal article" date="2011" name="Nature">
        <title>The Medicago genome provides insight into the evolution of rhizobial symbioses.</title>
        <authorList>
            <person name="Young N.D."/>
            <person name="Debelle F."/>
            <person name="Oldroyd G.E."/>
            <person name="Geurts R."/>
            <person name="Cannon S.B."/>
            <person name="Udvardi M.K."/>
            <person name="Benedito V.A."/>
            <person name="Mayer K.F."/>
            <person name="Gouzy J."/>
            <person name="Schoof H."/>
            <person name="Van de Peer Y."/>
            <person name="Proost S."/>
            <person name="Cook D.R."/>
            <person name="Meyers B.C."/>
            <person name="Spannagl M."/>
            <person name="Cheung F."/>
            <person name="De Mita S."/>
            <person name="Krishnakumar V."/>
            <person name="Gundlach H."/>
            <person name="Zhou S."/>
            <person name="Mudge J."/>
            <person name="Bharti A.K."/>
            <person name="Murray J.D."/>
            <person name="Naoumkina M.A."/>
            <person name="Rosen B."/>
            <person name="Silverstein K.A."/>
            <person name="Tang H."/>
            <person name="Rombauts S."/>
            <person name="Zhao P.X."/>
            <person name="Zhou P."/>
            <person name="Barbe V."/>
            <person name="Bardou P."/>
            <person name="Bechner M."/>
            <person name="Bellec A."/>
            <person name="Berger A."/>
            <person name="Berges H."/>
            <person name="Bidwell S."/>
            <person name="Bisseling T."/>
            <person name="Choisne N."/>
            <person name="Couloux A."/>
            <person name="Denny R."/>
            <person name="Deshpande S."/>
            <person name="Dai X."/>
            <person name="Doyle J.J."/>
            <person name="Dudez A.M."/>
            <person name="Farmer A.D."/>
            <person name="Fouteau S."/>
            <person name="Franken C."/>
            <person name="Gibelin C."/>
            <person name="Gish J."/>
            <person name="Goldstein S."/>
            <person name="Gonzalez A.J."/>
            <person name="Green P.J."/>
            <person name="Hallab A."/>
            <person name="Hartog M."/>
            <person name="Hua A."/>
            <person name="Humphray S.J."/>
            <person name="Jeong D.H."/>
            <person name="Jing Y."/>
            <person name="Jocker A."/>
            <person name="Kenton S.M."/>
            <person name="Kim D.J."/>
            <person name="Klee K."/>
            <person name="Lai H."/>
            <person name="Lang C."/>
            <person name="Lin S."/>
            <person name="Macmil S.L."/>
            <person name="Magdelenat G."/>
            <person name="Matthews L."/>
            <person name="McCorrison J."/>
            <person name="Monaghan E.L."/>
            <person name="Mun J.H."/>
            <person name="Najar F.Z."/>
            <person name="Nicholson C."/>
            <person name="Noirot C."/>
            <person name="O'Bleness M."/>
            <person name="Paule C.R."/>
            <person name="Poulain J."/>
            <person name="Prion F."/>
            <person name="Qin B."/>
            <person name="Qu C."/>
            <person name="Retzel E.F."/>
            <person name="Riddle C."/>
            <person name="Sallet E."/>
            <person name="Samain S."/>
            <person name="Samson N."/>
            <person name="Sanders I."/>
            <person name="Saurat O."/>
            <person name="Scarpelli C."/>
            <person name="Schiex T."/>
            <person name="Segurens B."/>
            <person name="Severin A.J."/>
            <person name="Sherrier D.J."/>
            <person name="Shi R."/>
            <person name="Sims S."/>
            <person name="Singer S.R."/>
            <person name="Sinharoy S."/>
            <person name="Sterck L."/>
            <person name="Viollet A."/>
            <person name="Wang B.B."/>
            <person name="Wang K."/>
            <person name="Wang M."/>
            <person name="Wang X."/>
            <person name="Warfsmann J."/>
            <person name="Weissenbach J."/>
            <person name="White D.D."/>
            <person name="White J.D."/>
            <person name="Wiley G.B."/>
            <person name="Wincker P."/>
            <person name="Xing Y."/>
            <person name="Yang L."/>
            <person name="Yao Z."/>
            <person name="Ying F."/>
            <person name="Zhai J."/>
            <person name="Zhou L."/>
            <person name="Zuber A."/>
            <person name="Denarie J."/>
            <person name="Dixon R.A."/>
            <person name="May G.D."/>
            <person name="Schwartz D.C."/>
            <person name="Rogers J."/>
            <person name="Quetier F."/>
            <person name="Town C.D."/>
            <person name="Roe B.A."/>
        </authorList>
    </citation>
    <scope>NUCLEOTIDE SEQUENCE [LARGE SCALE GENOMIC DNA]</scope>
    <source>
        <strain evidence="2">A17</strain>
        <strain evidence="3 4">cv. Jemalong A17</strain>
    </source>
</reference>
<accession>A0A072U9J2</accession>
<sequence length="104" mass="12127">MPFQFHIQFAVLFSQHAISVPYDCLNSIYFLCPFWHYIYVFALNSFICLIPNEIMRKSKLHLPISSMFDRPLTASLSYHCLTGPLSRKPVTHQHNFTELSTAFV</sequence>
<gene>
    <name evidence="2" type="ordered locus">MTR_6g044150</name>
</gene>
<evidence type="ECO:0000313" key="3">
    <source>
        <dbReference type="EnsemblPlants" id="KEH26086"/>
    </source>
</evidence>
<dbReference type="AlphaFoldDB" id="A0A072U9J2"/>
<proteinExistence type="predicted"/>
<keyword evidence="1 2" id="KW-0812">Transmembrane</keyword>
<dbReference type="EMBL" id="CM001222">
    <property type="protein sequence ID" value="KEH26086.1"/>
    <property type="molecule type" value="Genomic_DNA"/>
</dbReference>